<keyword evidence="3 6" id="KW-0812">Transmembrane</keyword>
<evidence type="ECO:0000259" key="7">
    <source>
        <dbReference type="Pfam" id="PF00482"/>
    </source>
</evidence>
<dbReference type="PANTHER" id="PTHR35007:SF2">
    <property type="entry name" value="PILUS ASSEMBLE PROTEIN"/>
    <property type="match status" value="1"/>
</dbReference>
<dbReference type="Pfam" id="PF19359">
    <property type="entry name" value="DUF5936"/>
    <property type="match status" value="1"/>
</dbReference>
<dbReference type="AlphaFoldDB" id="A0A840WW52"/>
<dbReference type="RefSeq" id="WP_184371108.1">
    <property type="nucleotide sequence ID" value="NZ_BAAAKM010000028.1"/>
</dbReference>
<proteinExistence type="predicted"/>
<comment type="caution">
    <text evidence="9">The sequence shown here is derived from an EMBL/GenBank/DDBJ whole genome shotgun (WGS) entry which is preliminary data.</text>
</comment>
<dbReference type="Pfam" id="PF00482">
    <property type="entry name" value="T2SSF"/>
    <property type="match status" value="1"/>
</dbReference>
<feature type="transmembrane region" description="Helical" evidence="6">
    <location>
        <begin position="108"/>
        <end position="134"/>
    </location>
</feature>
<sequence length="303" mass="32605">MNLLPLLPLAAALASAAVVLIGAYGLYLTQSQTRVPVDDPAEAPVAAKSDDTFFLHKITERIGRRFAPSILASLSDRQKASIASRIEAAGRPDGLTTERYVQRKVGEVAVYGTLAVLVLLSGNGLVLTLMALAFTGLTDLNLYVQGRERADQVQTQLPDFLDVLAVTVSAGMSFRAAIGRVAASMPGVLSDEFTIALRQMELGTSRREAFESLRRRNRNESLSKFVTAIQQAEELGAPLSDTLVDISKDMRLADAQYMRRKAQQLNPRVTMVTAATMLPGLLILIIGSMVLGTDINLGTLFGG</sequence>
<reference evidence="9 10" key="1">
    <citation type="submission" date="2020-08" db="EMBL/GenBank/DDBJ databases">
        <title>Sequencing the genomes of 1000 actinobacteria strains.</title>
        <authorList>
            <person name="Klenk H.-P."/>
        </authorList>
    </citation>
    <scope>NUCLEOTIDE SEQUENCE [LARGE SCALE GENOMIC DNA]</scope>
    <source>
        <strain evidence="9 10">DSM 44598</strain>
    </source>
</reference>
<protein>
    <submittedName>
        <fullName evidence="9">Tight adherence protein C</fullName>
    </submittedName>
</protein>
<evidence type="ECO:0000256" key="4">
    <source>
        <dbReference type="ARBA" id="ARBA00022989"/>
    </source>
</evidence>
<feature type="transmembrane region" description="Helical" evidence="6">
    <location>
        <begin position="160"/>
        <end position="178"/>
    </location>
</feature>
<organism evidence="9 10">
    <name type="scientific">Nocardiopsis metallicus</name>
    <dbReference type="NCBI Taxonomy" id="179819"/>
    <lineage>
        <taxon>Bacteria</taxon>
        <taxon>Bacillati</taxon>
        <taxon>Actinomycetota</taxon>
        <taxon>Actinomycetes</taxon>
        <taxon>Streptosporangiales</taxon>
        <taxon>Nocardiopsidaceae</taxon>
        <taxon>Nocardiopsis</taxon>
    </lineage>
</organism>
<evidence type="ECO:0000313" key="10">
    <source>
        <dbReference type="Proteomes" id="UP000579647"/>
    </source>
</evidence>
<name>A0A840WW52_9ACTN</name>
<feature type="transmembrane region" description="Helical" evidence="6">
    <location>
        <begin position="269"/>
        <end position="291"/>
    </location>
</feature>
<keyword evidence="2" id="KW-1003">Cell membrane</keyword>
<feature type="transmembrane region" description="Helical" evidence="6">
    <location>
        <begin position="6"/>
        <end position="27"/>
    </location>
</feature>
<comment type="subcellular location">
    <subcellularLocation>
        <location evidence="1">Cell membrane</location>
        <topology evidence="1">Multi-pass membrane protein</topology>
    </subcellularLocation>
</comment>
<keyword evidence="4 6" id="KW-1133">Transmembrane helix</keyword>
<keyword evidence="10" id="KW-1185">Reference proteome</keyword>
<evidence type="ECO:0000256" key="2">
    <source>
        <dbReference type="ARBA" id="ARBA00022475"/>
    </source>
</evidence>
<evidence type="ECO:0000256" key="6">
    <source>
        <dbReference type="SAM" id="Phobius"/>
    </source>
</evidence>
<keyword evidence="5 6" id="KW-0472">Membrane</keyword>
<dbReference type="InterPro" id="IPR018076">
    <property type="entry name" value="T2SS_GspF_dom"/>
</dbReference>
<dbReference type="EMBL" id="JACHDO010000001">
    <property type="protein sequence ID" value="MBB5495747.1"/>
    <property type="molecule type" value="Genomic_DNA"/>
</dbReference>
<dbReference type="InterPro" id="IPR045980">
    <property type="entry name" value="DUF5936"/>
</dbReference>
<gene>
    <name evidence="9" type="ORF">HNR07_006884</name>
</gene>
<evidence type="ECO:0000313" key="9">
    <source>
        <dbReference type="EMBL" id="MBB5495747.1"/>
    </source>
</evidence>
<dbReference type="PANTHER" id="PTHR35007">
    <property type="entry name" value="INTEGRAL MEMBRANE PROTEIN-RELATED"/>
    <property type="match status" value="1"/>
</dbReference>
<evidence type="ECO:0000256" key="1">
    <source>
        <dbReference type="ARBA" id="ARBA00004651"/>
    </source>
</evidence>
<evidence type="ECO:0000256" key="3">
    <source>
        <dbReference type="ARBA" id="ARBA00022692"/>
    </source>
</evidence>
<feature type="domain" description="Type II secretion system protein GspF" evidence="7">
    <location>
        <begin position="160"/>
        <end position="286"/>
    </location>
</feature>
<accession>A0A840WW52</accession>
<dbReference type="GO" id="GO:0005886">
    <property type="term" value="C:plasma membrane"/>
    <property type="evidence" value="ECO:0007669"/>
    <property type="project" value="UniProtKB-SubCell"/>
</dbReference>
<feature type="domain" description="DUF5936" evidence="8">
    <location>
        <begin position="10"/>
        <end position="136"/>
    </location>
</feature>
<evidence type="ECO:0000256" key="5">
    <source>
        <dbReference type="ARBA" id="ARBA00023136"/>
    </source>
</evidence>
<dbReference type="Proteomes" id="UP000579647">
    <property type="component" value="Unassembled WGS sequence"/>
</dbReference>
<evidence type="ECO:0000259" key="8">
    <source>
        <dbReference type="Pfam" id="PF19359"/>
    </source>
</evidence>